<dbReference type="AlphaFoldDB" id="A0A3M2J4B7"/>
<accession>A0A3M2J4B7</accession>
<gene>
    <name evidence="2" type="ORF">EBM89_12405</name>
</gene>
<comment type="caution">
    <text evidence="2">The sequence shown here is derived from an EMBL/GenBank/DDBJ whole genome shotgun (WGS) entry which is preliminary data.</text>
</comment>
<keyword evidence="1" id="KW-1133">Transmembrane helix</keyword>
<evidence type="ECO:0000256" key="1">
    <source>
        <dbReference type="SAM" id="Phobius"/>
    </source>
</evidence>
<keyword evidence="1" id="KW-0812">Transmembrane</keyword>
<dbReference type="Proteomes" id="UP000269289">
    <property type="component" value="Unassembled WGS sequence"/>
</dbReference>
<dbReference type="EMBL" id="RFFI01000066">
    <property type="protein sequence ID" value="RMI08937.1"/>
    <property type="molecule type" value="Genomic_DNA"/>
</dbReference>
<feature type="transmembrane region" description="Helical" evidence="1">
    <location>
        <begin position="43"/>
        <end position="60"/>
    </location>
</feature>
<organism evidence="2 3">
    <name type="scientific">Cellulomonas triticagri</name>
    <dbReference type="NCBI Taxonomy" id="2483352"/>
    <lineage>
        <taxon>Bacteria</taxon>
        <taxon>Bacillati</taxon>
        <taxon>Actinomycetota</taxon>
        <taxon>Actinomycetes</taxon>
        <taxon>Micrococcales</taxon>
        <taxon>Cellulomonadaceae</taxon>
        <taxon>Cellulomonas</taxon>
    </lineage>
</organism>
<feature type="transmembrane region" description="Helical" evidence="1">
    <location>
        <begin position="16"/>
        <end position="34"/>
    </location>
</feature>
<reference evidence="2 3" key="1">
    <citation type="submission" date="2018-10" db="EMBL/GenBank/DDBJ databases">
        <title>Isolation, diversity and antifungal activity of actinobacteria from wheat.</title>
        <authorList>
            <person name="Han C."/>
        </authorList>
    </citation>
    <scope>NUCLEOTIDE SEQUENCE [LARGE SCALE GENOMIC DNA]</scope>
    <source>
        <strain evidence="2 3">NEAU-YY56</strain>
    </source>
</reference>
<proteinExistence type="predicted"/>
<name>A0A3M2J4B7_9CELL</name>
<evidence type="ECO:0000313" key="2">
    <source>
        <dbReference type="EMBL" id="RMI08937.1"/>
    </source>
</evidence>
<keyword evidence="3" id="KW-1185">Reference proteome</keyword>
<evidence type="ECO:0000313" key="3">
    <source>
        <dbReference type="Proteomes" id="UP000269289"/>
    </source>
</evidence>
<sequence length="61" mass="6464">MLAAISFFSDRQTFPGFAFTLSGIALLVASVAFLRSPRHRRRSSVLFGVAGLIPALAAAVL</sequence>
<keyword evidence="1" id="KW-0472">Membrane</keyword>
<protein>
    <submittedName>
        <fullName evidence="2">Uncharacterized protein</fullName>
    </submittedName>
</protein>